<feature type="compositionally biased region" description="Low complexity" evidence="5">
    <location>
        <begin position="44"/>
        <end position="55"/>
    </location>
</feature>
<comment type="caution">
    <text evidence="7">The sequence shown here is derived from an EMBL/GenBank/DDBJ whole genome shotgun (WGS) entry which is preliminary data.</text>
</comment>
<dbReference type="Gene3D" id="1.25.40.10">
    <property type="entry name" value="Tetratricopeptide repeat domain"/>
    <property type="match status" value="3"/>
</dbReference>
<dbReference type="FunFam" id="1.25.40.10:FF:001104">
    <property type="entry name" value="Uncharacterized protein"/>
    <property type="match status" value="1"/>
</dbReference>
<dbReference type="AlphaFoldDB" id="A0AAV8CQD6"/>
<evidence type="ECO:0000259" key="6">
    <source>
        <dbReference type="Pfam" id="PF14432"/>
    </source>
</evidence>
<comment type="similarity">
    <text evidence="1">Belongs to the PPR family. PCMP-H subfamily.</text>
</comment>
<dbReference type="InterPro" id="IPR011990">
    <property type="entry name" value="TPR-like_helical_dom_sf"/>
</dbReference>
<dbReference type="GO" id="GO:0010467">
    <property type="term" value="P:gene expression"/>
    <property type="evidence" value="ECO:0007669"/>
    <property type="project" value="UniProtKB-ARBA"/>
</dbReference>
<dbReference type="InterPro" id="IPR002885">
    <property type="entry name" value="PPR_rpt"/>
</dbReference>
<dbReference type="Pfam" id="PF14432">
    <property type="entry name" value="DYW_deaminase"/>
    <property type="match status" value="1"/>
</dbReference>
<dbReference type="GO" id="GO:0009451">
    <property type="term" value="P:RNA modification"/>
    <property type="evidence" value="ECO:0007669"/>
    <property type="project" value="InterPro"/>
</dbReference>
<dbReference type="Proteomes" id="UP001140206">
    <property type="component" value="Chromosome 5"/>
</dbReference>
<dbReference type="EMBL" id="JAMFTS010000005">
    <property type="protein sequence ID" value="KAJ4756885.1"/>
    <property type="molecule type" value="Genomic_DNA"/>
</dbReference>
<dbReference type="InterPro" id="IPR046848">
    <property type="entry name" value="E_motif"/>
</dbReference>
<dbReference type="GO" id="GO:0003723">
    <property type="term" value="F:RNA binding"/>
    <property type="evidence" value="ECO:0007669"/>
    <property type="project" value="InterPro"/>
</dbReference>
<dbReference type="GO" id="GO:0008270">
    <property type="term" value="F:zinc ion binding"/>
    <property type="evidence" value="ECO:0007669"/>
    <property type="project" value="InterPro"/>
</dbReference>
<keyword evidence="8" id="KW-1185">Reference proteome</keyword>
<dbReference type="PANTHER" id="PTHR47926:SF482">
    <property type="entry name" value="PENTATRICOPEPTIDE REPEAT-CONTAINING PROTEIN CHLOROPLASTIC"/>
    <property type="match status" value="1"/>
</dbReference>
<evidence type="ECO:0000256" key="4">
    <source>
        <dbReference type="PROSITE-ProRule" id="PRU00708"/>
    </source>
</evidence>
<evidence type="ECO:0000256" key="1">
    <source>
        <dbReference type="ARBA" id="ARBA00006643"/>
    </source>
</evidence>
<feature type="domain" description="DYW" evidence="6">
    <location>
        <begin position="578"/>
        <end position="670"/>
    </location>
</feature>
<sequence>MATGTSLAVPVPVAERRFFFLSSRHEHEHEHEHERKRRRKRSKVFSSSSSSSSSEAIASDHNHQIQVLCKQGNLALALQLLPHEPNPTQRTFHSLILASSTPSSASAIHRSVIHSPFHSDPFLSTCLIAMYSRLRLLSQARQVFHNTPSKTIFVWNAMLKALLADDEAEDALSLFCQMNCLGVHLDSYTFSATLKSCIACSADSSSAPYRLKQIHSAAIRRGYDSQVHVATTLLDCYSKLGFLSYAQQVFHHMSLRTLVTWTAMIGCYARNERPYDALNLFRQMVLTQDPHLTPNAVTIISVLMACAGLAALGQGKILHGYILRRELDSVLSVNNALVSMYIKSGSTVSGHRVFDHLNPRRRDAVSWNSLISGYAMHGFYQEAIQVFDEMVQSGVSPTAVSFVSVLGACSHCGLVEEGKMIFQSMTHKYNVVPCIEHYACMVDLLGRAGQLDEAVKLIEEMPLEPNPQLWGSLLGACRKFGNVEYAELACSHLFELEPKNPGNYVLLADVYTKAQMPEEVDRVKKLLEEQSLPKLAGCSWIEVFKKVYSFVSVDEMNPQIEEIDALLVELVAAMKIHGYEPNTKVILYDLEQEEKEIMLLRHSEKLALAFGLINGKKGEVIRITKNLRLCEDCHSFTKLVSKFTKRDIFVRDVNRFHHFKDGVCSCMDYW</sequence>
<dbReference type="Pfam" id="PF20431">
    <property type="entry name" value="E_motif"/>
    <property type="match status" value="1"/>
</dbReference>
<keyword evidence="3" id="KW-0809">Transit peptide</keyword>
<dbReference type="InterPro" id="IPR046960">
    <property type="entry name" value="PPR_At4g14850-like_plant"/>
</dbReference>
<dbReference type="PROSITE" id="PS51375">
    <property type="entry name" value="PPR"/>
    <property type="match status" value="3"/>
</dbReference>
<feature type="repeat" description="PPR" evidence="4">
    <location>
        <begin position="151"/>
        <end position="185"/>
    </location>
</feature>
<evidence type="ECO:0000313" key="8">
    <source>
        <dbReference type="Proteomes" id="UP001140206"/>
    </source>
</evidence>
<gene>
    <name evidence="7" type="ORF">LUZ62_091290</name>
</gene>
<dbReference type="PANTHER" id="PTHR47926">
    <property type="entry name" value="PENTATRICOPEPTIDE REPEAT-CONTAINING PROTEIN"/>
    <property type="match status" value="1"/>
</dbReference>
<reference evidence="7" key="1">
    <citation type="submission" date="2022-08" db="EMBL/GenBank/DDBJ databases">
        <authorList>
            <person name="Marques A."/>
        </authorList>
    </citation>
    <scope>NUCLEOTIDE SEQUENCE</scope>
    <source>
        <strain evidence="7">RhyPub2mFocal</strain>
        <tissue evidence="7">Leaves</tissue>
    </source>
</reference>
<feature type="repeat" description="PPR" evidence="4">
    <location>
        <begin position="363"/>
        <end position="397"/>
    </location>
</feature>
<dbReference type="SUPFAM" id="SSF48452">
    <property type="entry name" value="TPR-like"/>
    <property type="match status" value="1"/>
</dbReference>
<dbReference type="Pfam" id="PF01535">
    <property type="entry name" value="PPR"/>
    <property type="match status" value="3"/>
</dbReference>
<evidence type="ECO:0000256" key="2">
    <source>
        <dbReference type="ARBA" id="ARBA00022737"/>
    </source>
</evidence>
<dbReference type="Pfam" id="PF13041">
    <property type="entry name" value="PPR_2"/>
    <property type="match status" value="2"/>
</dbReference>
<protein>
    <submittedName>
        <fullName evidence="7">Pentatricopeptide repeat-containing protein</fullName>
    </submittedName>
</protein>
<dbReference type="NCBIfam" id="TIGR00756">
    <property type="entry name" value="PPR"/>
    <property type="match status" value="4"/>
</dbReference>
<proteinExistence type="inferred from homology"/>
<feature type="region of interest" description="Disordered" evidence="5">
    <location>
        <begin position="25"/>
        <end position="56"/>
    </location>
</feature>
<keyword evidence="2" id="KW-0677">Repeat</keyword>
<evidence type="ECO:0000256" key="3">
    <source>
        <dbReference type="ARBA" id="ARBA00022946"/>
    </source>
</evidence>
<feature type="repeat" description="PPR" evidence="4">
    <location>
        <begin position="257"/>
        <end position="287"/>
    </location>
</feature>
<accession>A0AAV8CQD6</accession>
<dbReference type="FunFam" id="1.25.40.10:FF:000344">
    <property type="entry name" value="Pentatricopeptide repeat-containing protein"/>
    <property type="match status" value="1"/>
</dbReference>
<name>A0AAV8CQD6_9POAL</name>
<evidence type="ECO:0000256" key="5">
    <source>
        <dbReference type="SAM" id="MobiDB-lite"/>
    </source>
</evidence>
<feature type="compositionally biased region" description="Basic residues" evidence="5">
    <location>
        <begin position="34"/>
        <end position="43"/>
    </location>
</feature>
<evidence type="ECO:0000313" key="7">
    <source>
        <dbReference type="EMBL" id="KAJ4756885.1"/>
    </source>
</evidence>
<organism evidence="7 8">
    <name type="scientific">Rhynchospora pubera</name>
    <dbReference type="NCBI Taxonomy" id="906938"/>
    <lineage>
        <taxon>Eukaryota</taxon>
        <taxon>Viridiplantae</taxon>
        <taxon>Streptophyta</taxon>
        <taxon>Embryophyta</taxon>
        <taxon>Tracheophyta</taxon>
        <taxon>Spermatophyta</taxon>
        <taxon>Magnoliopsida</taxon>
        <taxon>Liliopsida</taxon>
        <taxon>Poales</taxon>
        <taxon>Cyperaceae</taxon>
        <taxon>Cyperoideae</taxon>
        <taxon>Rhynchosporeae</taxon>
        <taxon>Rhynchospora</taxon>
    </lineage>
</organism>
<dbReference type="InterPro" id="IPR032867">
    <property type="entry name" value="DYW_dom"/>
</dbReference>